<reference evidence="2" key="1">
    <citation type="journal article" date="2020" name="Stud. Mycol.">
        <title>101 Dothideomycetes genomes: a test case for predicting lifestyles and emergence of pathogens.</title>
        <authorList>
            <person name="Haridas S."/>
            <person name="Albert R."/>
            <person name="Binder M."/>
            <person name="Bloem J."/>
            <person name="Labutti K."/>
            <person name="Salamov A."/>
            <person name="Andreopoulos B."/>
            <person name="Baker S."/>
            <person name="Barry K."/>
            <person name="Bills G."/>
            <person name="Bluhm B."/>
            <person name="Cannon C."/>
            <person name="Castanera R."/>
            <person name="Culley D."/>
            <person name="Daum C."/>
            <person name="Ezra D."/>
            <person name="Gonzalez J."/>
            <person name="Henrissat B."/>
            <person name="Kuo A."/>
            <person name="Liang C."/>
            <person name="Lipzen A."/>
            <person name="Lutzoni F."/>
            <person name="Magnuson J."/>
            <person name="Mondo S."/>
            <person name="Nolan M."/>
            <person name="Ohm R."/>
            <person name="Pangilinan J."/>
            <person name="Park H.-J."/>
            <person name="Ramirez L."/>
            <person name="Alfaro M."/>
            <person name="Sun H."/>
            <person name="Tritt A."/>
            <person name="Yoshinaga Y."/>
            <person name="Zwiers L.-H."/>
            <person name="Turgeon B."/>
            <person name="Goodwin S."/>
            <person name="Spatafora J."/>
            <person name="Crous P."/>
            <person name="Grigoriev I."/>
        </authorList>
    </citation>
    <scope>NUCLEOTIDE SEQUENCE</scope>
    <source>
        <strain evidence="2">CBS 122681</strain>
    </source>
</reference>
<evidence type="ECO:0000259" key="1">
    <source>
        <dbReference type="Pfam" id="PF26138"/>
    </source>
</evidence>
<proteinExistence type="predicted"/>
<keyword evidence="3" id="KW-1185">Reference proteome</keyword>
<dbReference type="Proteomes" id="UP000799324">
    <property type="component" value="Unassembled WGS sequence"/>
</dbReference>
<dbReference type="Pfam" id="PF26138">
    <property type="entry name" value="DUF8040"/>
    <property type="match status" value="1"/>
</dbReference>
<evidence type="ECO:0000313" key="2">
    <source>
        <dbReference type="EMBL" id="KAF2658559.1"/>
    </source>
</evidence>
<dbReference type="AlphaFoldDB" id="A0A6A6TEZ5"/>
<name>A0A6A6TEZ5_9PLEO</name>
<dbReference type="InterPro" id="IPR058353">
    <property type="entry name" value="DUF8040"/>
</dbReference>
<accession>A0A6A6TEZ5</accession>
<feature type="domain" description="DUF8040" evidence="1">
    <location>
        <begin position="9"/>
        <end position="103"/>
    </location>
</feature>
<organism evidence="2 3">
    <name type="scientific">Lophiostoma macrostomum CBS 122681</name>
    <dbReference type="NCBI Taxonomy" id="1314788"/>
    <lineage>
        <taxon>Eukaryota</taxon>
        <taxon>Fungi</taxon>
        <taxon>Dikarya</taxon>
        <taxon>Ascomycota</taxon>
        <taxon>Pezizomycotina</taxon>
        <taxon>Dothideomycetes</taxon>
        <taxon>Pleosporomycetidae</taxon>
        <taxon>Pleosporales</taxon>
        <taxon>Lophiostomataceae</taxon>
        <taxon>Lophiostoma</taxon>
    </lineage>
</organism>
<protein>
    <recommendedName>
        <fullName evidence="1">DUF8040 domain-containing protein</fullName>
    </recommendedName>
</protein>
<gene>
    <name evidence="2" type="ORF">K491DRAFT_592810</name>
</gene>
<dbReference type="EMBL" id="MU004314">
    <property type="protein sequence ID" value="KAF2658559.1"/>
    <property type="molecule type" value="Genomic_DNA"/>
</dbReference>
<sequence>MAVSPKSPSCSGAARARVLLYGIPESFNDFTHMDQCTFVALADWILANCESSTASENISVEESLFVFLDIVAQGNSFKNAAYTWNHDLKLTQLIFLNIVNALTSLREKEGISTSCPALNSTANKARWRVLHTWRPGKSRPDGMIKVGDDSGGGLSVNQERLIEAMKALNNFIHECKEMHD</sequence>
<dbReference type="OrthoDB" id="3853825at2759"/>
<evidence type="ECO:0000313" key="3">
    <source>
        <dbReference type="Proteomes" id="UP000799324"/>
    </source>
</evidence>